<reference evidence="3 4" key="2">
    <citation type="submission" date="2018-03" db="EMBL/GenBank/DDBJ databases">
        <authorList>
            <person name="Keele B.F."/>
        </authorList>
    </citation>
    <scope>NUCLEOTIDE SEQUENCE [LARGE SCALE GENOMIC DNA]</scope>
    <source>
        <strain evidence="3 4">D13</strain>
    </source>
</reference>
<reference evidence="3 4" key="1">
    <citation type="submission" date="2018-03" db="EMBL/GenBank/DDBJ databases">
        <title>Ahniella affigens gen. nov., sp. nov., a gammaproteobacterium isolated from sandy soil near a stream.</title>
        <authorList>
            <person name="Ko Y."/>
            <person name="Kim J.-H."/>
        </authorList>
    </citation>
    <scope>NUCLEOTIDE SEQUENCE [LARGE SCALE GENOMIC DNA]</scope>
    <source>
        <strain evidence="3 4">D13</strain>
    </source>
</reference>
<evidence type="ECO:0008006" key="5">
    <source>
        <dbReference type="Google" id="ProtNLM"/>
    </source>
</evidence>
<keyword evidence="2" id="KW-0732">Signal</keyword>
<dbReference type="KEGG" id="xba:C7S18_09335"/>
<organism evidence="3 4">
    <name type="scientific">Ahniella affigens</name>
    <dbReference type="NCBI Taxonomy" id="2021234"/>
    <lineage>
        <taxon>Bacteria</taxon>
        <taxon>Pseudomonadati</taxon>
        <taxon>Pseudomonadota</taxon>
        <taxon>Gammaproteobacteria</taxon>
        <taxon>Lysobacterales</taxon>
        <taxon>Rhodanobacteraceae</taxon>
        <taxon>Ahniella</taxon>
    </lineage>
</organism>
<dbReference type="PANTHER" id="PTHR36507">
    <property type="entry name" value="BLL1555 PROTEIN"/>
    <property type="match status" value="1"/>
</dbReference>
<dbReference type="PANTHER" id="PTHR36507:SF1">
    <property type="entry name" value="BLL1555 PROTEIN"/>
    <property type="match status" value="1"/>
</dbReference>
<dbReference type="SUPFAM" id="SSF49503">
    <property type="entry name" value="Cupredoxins"/>
    <property type="match status" value="1"/>
</dbReference>
<feature type="chain" id="PRO_5015109420" description="Blue (type 1) copper domain-containing protein" evidence="2">
    <location>
        <begin position="21"/>
        <end position="250"/>
    </location>
</feature>
<dbReference type="RefSeq" id="WP_106891308.1">
    <property type="nucleotide sequence ID" value="NZ_CP027860.1"/>
</dbReference>
<feature type="signal peptide" evidence="2">
    <location>
        <begin position="1"/>
        <end position="20"/>
    </location>
</feature>
<dbReference type="EMBL" id="CP027860">
    <property type="protein sequence ID" value="AVP97384.1"/>
    <property type="molecule type" value="Genomic_DNA"/>
</dbReference>
<sequence length="250" mass="26518">MKGQVAILLGLVGIAGVAAAVTPAPSAGTPAAKPAPPSSATASATASTGVLKGVLSVSANGQALRATEGMDAVIYYRPKTPVAVTAEAEPAIMTTRRKQFVPRILAVPQGTTVRFPNEDPILHNVFSTSTENAFDVGQYGKGDGKSHVFDRIGLVRVYCNVHHSMYGFVLVLDTPFHGRADAKGRFELSGLPLGEGELIVFHDRAPPLRQKVVVGETGELKLQLDLSKRKVPPHANKFGKPYQRTPNGNY</sequence>
<evidence type="ECO:0000256" key="1">
    <source>
        <dbReference type="SAM" id="MobiDB-lite"/>
    </source>
</evidence>
<dbReference type="AlphaFoldDB" id="A0A2P1PRD2"/>
<evidence type="ECO:0000313" key="4">
    <source>
        <dbReference type="Proteomes" id="UP000241074"/>
    </source>
</evidence>
<dbReference type="Proteomes" id="UP000241074">
    <property type="component" value="Chromosome"/>
</dbReference>
<evidence type="ECO:0000256" key="2">
    <source>
        <dbReference type="SAM" id="SignalP"/>
    </source>
</evidence>
<feature type="region of interest" description="Disordered" evidence="1">
    <location>
        <begin position="231"/>
        <end position="250"/>
    </location>
</feature>
<gene>
    <name evidence="3" type="ORF">C7S18_09335</name>
</gene>
<evidence type="ECO:0000313" key="3">
    <source>
        <dbReference type="EMBL" id="AVP97384.1"/>
    </source>
</evidence>
<dbReference type="Gene3D" id="2.60.40.420">
    <property type="entry name" value="Cupredoxins - blue copper proteins"/>
    <property type="match status" value="1"/>
</dbReference>
<keyword evidence="4" id="KW-1185">Reference proteome</keyword>
<dbReference type="InterPro" id="IPR008969">
    <property type="entry name" value="CarboxyPept-like_regulatory"/>
</dbReference>
<proteinExistence type="predicted"/>
<name>A0A2P1PRD2_9GAMM</name>
<dbReference type="SUPFAM" id="SSF49464">
    <property type="entry name" value="Carboxypeptidase regulatory domain-like"/>
    <property type="match status" value="1"/>
</dbReference>
<protein>
    <recommendedName>
        <fullName evidence="5">Blue (type 1) copper domain-containing protein</fullName>
    </recommendedName>
</protein>
<dbReference type="OrthoDB" id="9772097at2"/>
<dbReference type="InterPro" id="IPR008972">
    <property type="entry name" value="Cupredoxin"/>
</dbReference>
<dbReference type="InterPro" id="IPR052721">
    <property type="entry name" value="ET_Amicyanin"/>
</dbReference>
<accession>A0A2P1PRD2</accession>